<sequence length="85" mass="9134">METLGPDFTNYHNNIDHKTPLQHDANSLTLDNEVMHNDAGAATTAAADATITALAASSLITFIMSNVSLKHFLLILLRVSFPAVV</sequence>
<dbReference type="EnsemblMetazoa" id="GMOY005351-RA">
    <property type="protein sequence ID" value="GMOY005351-PA"/>
    <property type="gene ID" value="GMOY005351"/>
</dbReference>
<dbReference type="AlphaFoldDB" id="A0A1B0FNC3"/>
<accession>A0A1B0FNC3</accession>
<evidence type="ECO:0000313" key="2">
    <source>
        <dbReference type="Proteomes" id="UP000092444"/>
    </source>
</evidence>
<dbReference type="VEuPathDB" id="VectorBase:GMOY005351"/>
<keyword evidence="2" id="KW-1185">Reference proteome</keyword>
<dbReference type="EMBL" id="CCAG010017153">
    <property type="status" value="NOT_ANNOTATED_CDS"/>
    <property type="molecule type" value="Genomic_DNA"/>
</dbReference>
<protein>
    <submittedName>
        <fullName evidence="1">Uncharacterized protein</fullName>
    </submittedName>
</protein>
<evidence type="ECO:0000313" key="1">
    <source>
        <dbReference type="EnsemblMetazoa" id="GMOY005351-PA"/>
    </source>
</evidence>
<dbReference type="Proteomes" id="UP000092444">
    <property type="component" value="Unassembled WGS sequence"/>
</dbReference>
<reference evidence="1" key="1">
    <citation type="submission" date="2020-05" db="UniProtKB">
        <authorList>
            <consortium name="EnsemblMetazoa"/>
        </authorList>
    </citation>
    <scope>IDENTIFICATION</scope>
    <source>
        <strain evidence="1">Yale</strain>
    </source>
</reference>
<organism evidence="1 2">
    <name type="scientific">Glossina morsitans morsitans</name>
    <name type="common">Savannah tsetse fly</name>
    <dbReference type="NCBI Taxonomy" id="37546"/>
    <lineage>
        <taxon>Eukaryota</taxon>
        <taxon>Metazoa</taxon>
        <taxon>Ecdysozoa</taxon>
        <taxon>Arthropoda</taxon>
        <taxon>Hexapoda</taxon>
        <taxon>Insecta</taxon>
        <taxon>Pterygota</taxon>
        <taxon>Neoptera</taxon>
        <taxon>Endopterygota</taxon>
        <taxon>Diptera</taxon>
        <taxon>Brachycera</taxon>
        <taxon>Muscomorpha</taxon>
        <taxon>Hippoboscoidea</taxon>
        <taxon>Glossinidae</taxon>
        <taxon>Glossina</taxon>
    </lineage>
</organism>
<name>A0A1B0FNC3_GLOMM</name>
<proteinExistence type="predicted"/>